<dbReference type="RefSeq" id="WP_078922031.1">
    <property type="nucleotide sequence ID" value="NZ_FUYB01000005.1"/>
</dbReference>
<dbReference type="InterPro" id="IPR021732">
    <property type="entry name" value="DUF3301"/>
</dbReference>
<organism evidence="1 2">
    <name type="scientific">Thiothrix eikelboomii</name>
    <dbReference type="NCBI Taxonomy" id="92487"/>
    <lineage>
        <taxon>Bacteria</taxon>
        <taxon>Pseudomonadati</taxon>
        <taxon>Pseudomonadota</taxon>
        <taxon>Gammaproteobacteria</taxon>
        <taxon>Thiotrichales</taxon>
        <taxon>Thiotrichaceae</taxon>
        <taxon>Thiothrix</taxon>
    </lineage>
</organism>
<dbReference type="Pfam" id="PF11743">
    <property type="entry name" value="DUF3301"/>
    <property type="match status" value="1"/>
</dbReference>
<keyword evidence="2" id="KW-1185">Reference proteome</keyword>
<evidence type="ECO:0008006" key="3">
    <source>
        <dbReference type="Google" id="ProtNLM"/>
    </source>
</evidence>
<dbReference type="Proteomes" id="UP000190460">
    <property type="component" value="Unassembled WGS sequence"/>
</dbReference>
<proteinExistence type="predicted"/>
<dbReference type="OrthoDB" id="5959530at2"/>
<dbReference type="AlphaFoldDB" id="A0A1T4WGF2"/>
<name>A0A1T4WGF2_9GAMM</name>
<dbReference type="STRING" id="92487.SAMN02745130_01567"/>
<sequence>MGIFIFIAGLLALAWFWQDSLKSRERAIRAAAIACREIGAQLLDQTVALKKIKFARAESGQVNLRRIYEFEFSLAGYERLQGRAYVLGQKLEQVQLDRAEGMVIDLKSHSHS</sequence>
<evidence type="ECO:0000313" key="1">
    <source>
        <dbReference type="EMBL" id="SKA75731.1"/>
    </source>
</evidence>
<protein>
    <recommendedName>
        <fullName evidence="3">DUF3301 domain-containing protein</fullName>
    </recommendedName>
</protein>
<dbReference type="EMBL" id="FUYB01000005">
    <property type="protein sequence ID" value="SKA75731.1"/>
    <property type="molecule type" value="Genomic_DNA"/>
</dbReference>
<reference evidence="1 2" key="1">
    <citation type="submission" date="2017-02" db="EMBL/GenBank/DDBJ databases">
        <authorList>
            <person name="Peterson S.W."/>
        </authorList>
    </citation>
    <scope>NUCLEOTIDE SEQUENCE [LARGE SCALE GENOMIC DNA]</scope>
    <source>
        <strain evidence="1 2">ATCC 49788</strain>
    </source>
</reference>
<gene>
    <name evidence="1" type="ORF">SAMN02745130_01567</name>
</gene>
<accession>A0A1T4WGF2</accession>
<evidence type="ECO:0000313" key="2">
    <source>
        <dbReference type="Proteomes" id="UP000190460"/>
    </source>
</evidence>